<protein>
    <submittedName>
        <fullName evidence="1">Uncharacterized protein</fullName>
    </submittedName>
</protein>
<dbReference type="EMBL" id="CM023481">
    <property type="protein sequence ID" value="KAH6945543.1"/>
    <property type="molecule type" value="Genomic_DNA"/>
</dbReference>
<proteinExistence type="predicted"/>
<keyword evidence="2" id="KW-1185">Reference proteome</keyword>
<dbReference type="Proteomes" id="UP000821845">
    <property type="component" value="Chromosome 1"/>
</dbReference>
<evidence type="ECO:0000313" key="1">
    <source>
        <dbReference type="EMBL" id="KAH6945543.1"/>
    </source>
</evidence>
<gene>
    <name evidence="1" type="ORF">HPB50_008919</name>
</gene>
<comment type="caution">
    <text evidence="1">The sequence shown here is derived from an EMBL/GenBank/DDBJ whole genome shotgun (WGS) entry which is preliminary data.</text>
</comment>
<accession>A0ACB7THD7</accession>
<sequence length="224" mass="24056">MATETGMRAFPEPVEAFNRRTDARNPNVTSDRLPGRSTSASTRSQRWRQAAHGCVLWGGGSAFNVVNLSRKSSDPLPQMSPIGGTSILKKSSCAIAGGSLHVLSTERQASRCTAHTTTSSYNTPSPFPLCSFLRPTTEYQAIGERITYATGRRAVAAATRRARQTVLVHGEGAVSPRCETGAAERMKVKYTASEAVGEVGPSPGHGEGNRARRKVTTTKRQLPR</sequence>
<reference evidence="1" key="1">
    <citation type="submission" date="2020-05" db="EMBL/GenBank/DDBJ databases">
        <title>Large-scale comparative analyses of tick genomes elucidate their genetic diversity and vector capacities.</title>
        <authorList>
            <person name="Jia N."/>
            <person name="Wang J."/>
            <person name="Shi W."/>
            <person name="Du L."/>
            <person name="Sun Y."/>
            <person name="Zhan W."/>
            <person name="Jiang J."/>
            <person name="Wang Q."/>
            <person name="Zhang B."/>
            <person name="Ji P."/>
            <person name="Sakyi L.B."/>
            <person name="Cui X."/>
            <person name="Yuan T."/>
            <person name="Jiang B."/>
            <person name="Yang W."/>
            <person name="Lam T.T.-Y."/>
            <person name="Chang Q."/>
            <person name="Ding S."/>
            <person name="Wang X."/>
            <person name="Zhu J."/>
            <person name="Ruan X."/>
            <person name="Zhao L."/>
            <person name="Wei J."/>
            <person name="Que T."/>
            <person name="Du C."/>
            <person name="Cheng J."/>
            <person name="Dai P."/>
            <person name="Han X."/>
            <person name="Huang E."/>
            <person name="Gao Y."/>
            <person name="Liu J."/>
            <person name="Shao H."/>
            <person name="Ye R."/>
            <person name="Li L."/>
            <person name="Wei W."/>
            <person name="Wang X."/>
            <person name="Wang C."/>
            <person name="Yang T."/>
            <person name="Huo Q."/>
            <person name="Li W."/>
            <person name="Guo W."/>
            <person name="Chen H."/>
            <person name="Zhou L."/>
            <person name="Ni X."/>
            <person name="Tian J."/>
            <person name="Zhou Y."/>
            <person name="Sheng Y."/>
            <person name="Liu T."/>
            <person name="Pan Y."/>
            <person name="Xia L."/>
            <person name="Li J."/>
            <person name="Zhao F."/>
            <person name="Cao W."/>
        </authorList>
    </citation>
    <scope>NUCLEOTIDE SEQUENCE</scope>
    <source>
        <strain evidence="1">Hyas-2018</strain>
    </source>
</reference>
<name>A0ACB7THD7_HYAAI</name>
<organism evidence="1 2">
    <name type="scientific">Hyalomma asiaticum</name>
    <name type="common">Tick</name>
    <dbReference type="NCBI Taxonomy" id="266040"/>
    <lineage>
        <taxon>Eukaryota</taxon>
        <taxon>Metazoa</taxon>
        <taxon>Ecdysozoa</taxon>
        <taxon>Arthropoda</taxon>
        <taxon>Chelicerata</taxon>
        <taxon>Arachnida</taxon>
        <taxon>Acari</taxon>
        <taxon>Parasitiformes</taxon>
        <taxon>Ixodida</taxon>
        <taxon>Ixodoidea</taxon>
        <taxon>Ixodidae</taxon>
        <taxon>Hyalomminae</taxon>
        <taxon>Hyalomma</taxon>
    </lineage>
</organism>
<evidence type="ECO:0000313" key="2">
    <source>
        <dbReference type="Proteomes" id="UP000821845"/>
    </source>
</evidence>